<protein>
    <recommendedName>
        <fullName evidence="4">Outer membrane insertion C-signal</fullName>
    </recommendedName>
</protein>
<evidence type="ECO:0000313" key="2">
    <source>
        <dbReference type="EMBL" id="GAA4805195.1"/>
    </source>
</evidence>
<evidence type="ECO:0008006" key="4">
    <source>
        <dbReference type="Google" id="ProtNLM"/>
    </source>
</evidence>
<keyword evidence="1" id="KW-0732">Signal</keyword>
<organism evidence="2 3">
    <name type="scientific">Olivibacter ginsenosidimutans</name>
    <dbReference type="NCBI Taxonomy" id="1176537"/>
    <lineage>
        <taxon>Bacteria</taxon>
        <taxon>Pseudomonadati</taxon>
        <taxon>Bacteroidota</taxon>
        <taxon>Sphingobacteriia</taxon>
        <taxon>Sphingobacteriales</taxon>
        <taxon>Sphingobacteriaceae</taxon>
        <taxon>Olivibacter</taxon>
    </lineage>
</organism>
<sequence length="170" mass="18424">MLQRLLNKINNQEMKRSILVLALAVLLVSTAFQKASAQSGAPYNNAFGLFLDLGNGGTYVGPHVKHFFSANDAGQAMVLFGNSITIVGVEYSYNKAIPNAGGLLWNIGVGPQAYFGDGETDFGLRPQAGLEFKVPQAPIAVGFDWRPSWILTHGSNFEAGRFGLTFKYCF</sequence>
<proteinExistence type="predicted"/>
<gene>
    <name evidence="2" type="ORF">GCM10023231_37950</name>
</gene>
<dbReference type="EMBL" id="BAABIQ010000043">
    <property type="protein sequence ID" value="GAA4805195.1"/>
    <property type="molecule type" value="Genomic_DNA"/>
</dbReference>
<name>A0ABP9C591_9SPHI</name>
<feature type="signal peptide" evidence="1">
    <location>
        <begin position="1"/>
        <end position="37"/>
    </location>
</feature>
<dbReference type="Proteomes" id="UP001501411">
    <property type="component" value="Unassembled WGS sequence"/>
</dbReference>
<feature type="chain" id="PRO_5046493365" description="Outer membrane insertion C-signal" evidence="1">
    <location>
        <begin position="38"/>
        <end position="170"/>
    </location>
</feature>
<keyword evidence="3" id="KW-1185">Reference proteome</keyword>
<evidence type="ECO:0000313" key="3">
    <source>
        <dbReference type="Proteomes" id="UP001501411"/>
    </source>
</evidence>
<comment type="caution">
    <text evidence="2">The sequence shown here is derived from an EMBL/GenBank/DDBJ whole genome shotgun (WGS) entry which is preliminary data.</text>
</comment>
<accession>A0ABP9C591</accession>
<evidence type="ECO:0000256" key="1">
    <source>
        <dbReference type="SAM" id="SignalP"/>
    </source>
</evidence>
<reference evidence="3" key="1">
    <citation type="journal article" date="2019" name="Int. J. Syst. Evol. Microbiol.">
        <title>The Global Catalogue of Microorganisms (GCM) 10K type strain sequencing project: providing services to taxonomists for standard genome sequencing and annotation.</title>
        <authorList>
            <consortium name="The Broad Institute Genomics Platform"/>
            <consortium name="The Broad Institute Genome Sequencing Center for Infectious Disease"/>
            <person name="Wu L."/>
            <person name="Ma J."/>
        </authorList>
    </citation>
    <scope>NUCLEOTIDE SEQUENCE [LARGE SCALE GENOMIC DNA]</scope>
    <source>
        <strain evidence="3">JCM 18200</strain>
    </source>
</reference>